<organism evidence="1 2">
    <name type="scientific">Prosthecodimorpha staleyi</name>
    <dbReference type="NCBI Taxonomy" id="2840188"/>
    <lineage>
        <taxon>Bacteria</taxon>
        <taxon>Pseudomonadati</taxon>
        <taxon>Pseudomonadota</taxon>
        <taxon>Alphaproteobacteria</taxon>
        <taxon>Hyphomicrobiales</taxon>
        <taxon>Ancalomicrobiaceae</taxon>
        <taxon>Prosthecodimorpha</taxon>
    </lineage>
</organism>
<keyword evidence="2" id="KW-1185">Reference proteome</keyword>
<dbReference type="AlphaFoldDB" id="A0A947D7C6"/>
<evidence type="ECO:0000313" key="2">
    <source>
        <dbReference type="Proteomes" id="UP000766595"/>
    </source>
</evidence>
<evidence type="ECO:0000313" key="1">
    <source>
        <dbReference type="EMBL" id="MBT9289432.1"/>
    </source>
</evidence>
<reference evidence="1 2" key="1">
    <citation type="submission" date="2021-06" db="EMBL/GenBank/DDBJ databases">
        <authorList>
            <person name="Grouzdev D.S."/>
            <person name="Koziaeva V."/>
        </authorList>
    </citation>
    <scope>NUCLEOTIDE SEQUENCE [LARGE SCALE GENOMIC DNA]</scope>
    <source>
        <strain evidence="1 2">22</strain>
    </source>
</reference>
<gene>
    <name evidence="1" type="ORF">KL771_08210</name>
</gene>
<protein>
    <submittedName>
        <fullName evidence="1">Uncharacterized protein</fullName>
    </submittedName>
</protein>
<dbReference type="EMBL" id="JAHHZF010000003">
    <property type="protein sequence ID" value="MBT9289432.1"/>
    <property type="molecule type" value="Genomic_DNA"/>
</dbReference>
<dbReference type="Proteomes" id="UP000766595">
    <property type="component" value="Unassembled WGS sequence"/>
</dbReference>
<dbReference type="RefSeq" id="WP_261968055.1">
    <property type="nucleotide sequence ID" value="NZ_JAHHZF010000003.1"/>
</dbReference>
<comment type="caution">
    <text evidence="1">The sequence shown here is derived from an EMBL/GenBank/DDBJ whole genome shotgun (WGS) entry which is preliminary data.</text>
</comment>
<sequence>MPRYERIDTSGLAPFFADEVFLEIGDDWWELRRAERFRDGTWAFADREIWSGCMPAEGPIQRSAEMDPRWHLSTVEEFEAAWTKARRSEPPRLSRYYGITRAGTAEEVFCPDWQPADAIWPMARVGAWVLATPAGRVEIEQTEWPPPVADPAAQTD</sequence>
<name>A0A947D7C6_9HYPH</name>
<accession>A0A947D7C6</accession>
<proteinExistence type="predicted"/>